<dbReference type="InterPro" id="IPR019681">
    <property type="entry name" value="DUF2530"/>
</dbReference>
<keyword evidence="1" id="KW-1133">Transmembrane helix</keyword>
<name>A0A8J3URR8_9ACTN</name>
<comment type="caution">
    <text evidence="2">The sequence shown here is derived from an EMBL/GenBank/DDBJ whole genome shotgun (WGS) entry which is preliminary data.</text>
</comment>
<protein>
    <submittedName>
        <fullName evidence="2">DUF2530 domain-containing protein</fullName>
    </submittedName>
</protein>
<keyword evidence="1" id="KW-0812">Transmembrane</keyword>
<sequence>MTQPRRPDPQPLKTNDTTTFVVGTALWAIALVVLLIIRPVHTWSIWTCVAGIGLGLFGVYYVHRRDSRRR</sequence>
<dbReference type="Proteomes" id="UP000644610">
    <property type="component" value="Unassembled WGS sequence"/>
</dbReference>
<dbReference type="Pfam" id="PF10745">
    <property type="entry name" value="DUF2530"/>
    <property type="match status" value="1"/>
</dbReference>
<evidence type="ECO:0000313" key="3">
    <source>
        <dbReference type="Proteomes" id="UP000644610"/>
    </source>
</evidence>
<proteinExistence type="predicted"/>
<gene>
    <name evidence="2" type="ORF">Psi02_59640</name>
</gene>
<dbReference type="RefSeq" id="WP_203979099.1">
    <property type="nucleotide sequence ID" value="NZ_BAAAKY010000003.1"/>
</dbReference>
<organism evidence="2 3">
    <name type="scientific">Planotetraspora silvatica</name>
    <dbReference type="NCBI Taxonomy" id="234614"/>
    <lineage>
        <taxon>Bacteria</taxon>
        <taxon>Bacillati</taxon>
        <taxon>Actinomycetota</taxon>
        <taxon>Actinomycetes</taxon>
        <taxon>Streptosporangiales</taxon>
        <taxon>Streptosporangiaceae</taxon>
        <taxon>Planotetraspora</taxon>
    </lineage>
</organism>
<keyword evidence="1" id="KW-0472">Membrane</keyword>
<dbReference type="AlphaFoldDB" id="A0A8J3URR8"/>
<reference evidence="2" key="1">
    <citation type="submission" date="2021-01" db="EMBL/GenBank/DDBJ databases">
        <title>Whole genome shotgun sequence of Planotetraspora silvatica NBRC 100141.</title>
        <authorList>
            <person name="Komaki H."/>
            <person name="Tamura T."/>
        </authorList>
    </citation>
    <scope>NUCLEOTIDE SEQUENCE</scope>
    <source>
        <strain evidence="2">NBRC 100141</strain>
    </source>
</reference>
<keyword evidence="3" id="KW-1185">Reference proteome</keyword>
<dbReference type="EMBL" id="BOOQ01000042">
    <property type="protein sequence ID" value="GII49540.1"/>
    <property type="molecule type" value="Genomic_DNA"/>
</dbReference>
<evidence type="ECO:0000256" key="1">
    <source>
        <dbReference type="SAM" id="Phobius"/>
    </source>
</evidence>
<evidence type="ECO:0000313" key="2">
    <source>
        <dbReference type="EMBL" id="GII49540.1"/>
    </source>
</evidence>
<feature type="transmembrane region" description="Helical" evidence="1">
    <location>
        <begin position="43"/>
        <end position="62"/>
    </location>
</feature>
<accession>A0A8J3URR8</accession>
<feature type="transmembrane region" description="Helical" evidence="1">
    <location>
        <begin position="20"/>
        <end position="37"/>
    </location>
</feature>